<accession>A0ABP0EGS7</accession>
<reference evidence="2 3" key="1">
    <citation type="submission" date="2024-01" db="EMBL/GenBank/DDBJ databases">
        <authorList>
            <consortium name="Genoscope - CEA"/>
            <person name="William W."/>
        </authorList>
    </citation>
    <scope>NUCLEOTIDE SEQUENCE [LARGE SCALE GENOMIC DNA]</scope>
    <source>
        <strain evidence="2 3">29B2s-10</strain>
    </source>
</reference>
<name>A0ABP0EGS7_9ASCO</name>
<evidence type="ECO:0000313" key="3">
    <source>
        <dbReference type="Proteomes" id="UP001497600"/>
    </source>
</evidence>
<organism evidence="2 3">
    <name type="scientific">[Candida] anglica</name>
    <dbReference type="NCBI Taxonomy" id="148631"/>
    <lineage>
        <taxon>Eukaryota</taxon>
        <taxon>Fungi</taxon>
        <taxon>Dikarya</taxon>
        <taxon>Ascomycota</taxon>
        <taxon>Saccharomycotina</taxon>
        <taxon>Pichiomycetes</taxon>
        <taxon>Debaryomycetaceae</taxon>
        <taxon>Kurtzmaniella</taxon>
    </lineage>
</organism>
<feature type="compositionally biased region" description="Basic and acidic residues" evidence="1">
    <location>
        <begin position="421"/>
        <end position="438"/>
    </location>
</feature>
<evidence type="ECO:0000256" key="1">
    <source>
        <dbReference type="SAM" id="MobiDB-lite"/>
    </source>
</evidence>
<protein>
    <submittedName>
        <fullName evidence="2">Uncharacterized protein</fullName>
    </submittedName>
</protein>
<dbReference type="Proteomes" id="UP001497600">
    <property type="component" value="Chromosome F"/>
</dbReference>
<gene>
    <name evidence="2" type="ORF">CAAN4_F07382</name>
</gene>
<proteinExistence type="predicted"/>
<keyword evidence="3" id="KW-1185">Reference proteome</keyword>
<evidence type="ECO:0000313" key="2">
    <source>
        <dbReference type="EMBL" id="CAK7912507.1"/>
    </source>
</evidence>
<sequence>MDWTDRKLDQLREYIDRYQHVDNLEELNQVIDWTYLQDTFKISDISIVMQKVEELYQENKEAIYTNPIFLDEDLSDVRALARVEGNPFLGEIASMLEALGLHEFLTEKDLIEEDRDQQSMRESNWELDKVSQALPPDSRKVSLNLPNMTNKEQQVSLNLMDQKNRPNLIPFAGDNSSKRASLSKPASAEITSVNILSKADAISGIMAKPVGDQRRKSLTSPFLIVDKLKFIRRKSVEPDSVPVFDKASINAKSPQRMNKDKARRTSMVGDSLPLYIRQQLGSPEQPLNSKISVLESRTVSPKVPQLTSLQPPLEATGQYSISTSYAREALPSKEISKQPSSRLKNVLSNSQSLYAISRDAVHPGTPSRDESQTSTISDELTDRVYDSDDDKEYISPTSMSRYLGLEGDDEGDDDDDFPDLDFIKLHDSESDRITGRTIDEEDDDYLFS</sequence>
<feature type="compositionally biased region" description="Acidic residues" evidence="1">
    <location>
        <begin position="439"/>
        <end position="448"/>
    </location>
</feature>
<dbReference type="EMBL" id="OZ004258">
    <property type="protein sequence ID" value="CAK7912507.1"/>
    <property type="molecule type" value="Genomic_DNA"/>
</dbReference>
<feature type="compositionally biased region" description="Acidic residues" evidence="1">
    <location>
        <begin position="406"/>
        <end position="419"/>
    </location>
</feature>
<feature type="region of interest" description="Disordered" evidence="1">
    <location>
        <begin position="360"/>
        <end position="448"/>
    </location>
</feature>